<keyword evidence="1" id="KW-0812">Transmembrane</keyword>
<feature type="transmembrane region" description="Helical" evidence="1">
    <location>
        <begin position="16"/>
        <end position="35"/>
    </location>
</feature>
<organism evidence="2 3">
    <name type="scientific">Leucobacter luti</name>
    <dbReference type="NCBI Taxonomy" id="340320"/>
    <lineage>
        <taxon>Bacteria</taxon>
        <taxon>Bacillati</taxon>
        <taxon>Actinomycetota</taxon>
        <taxon>Actinomycetes</taxon>
        <taxon>Micrococcales</taxon>
        <taxon>Microbacteriaceae</taxon>
        <taxon>Leucobacter</taxon>
    </lineage>
</organism>
<dbReference type="AlphaFoldDB" id="A0A4R6S8I5"/>
<dbReference type="Proteomes" id="UP000295601">
    <property type="component" value="Unassembled WGS sequence"/>
</dbReference>
<gene>
    <name evidence="2" type="ORF">EDF62_0398</name>
</gene>
<name>A0A4R6S8I5_9MICO</name>
<evidence type="ECO:0000313" key="2">
    <source>
        <dbReference type="EMBL" id="TDP95704.1"/>
    </source>
</evidence>
<proteinExistence type="predicted"/>
<dbReference type="EMBL" id="SNYA01000001">
    <property type="protein sequence ID" value="TDP95704.1"/>
    <property type="molecule type" value="Genomic_DNA"/>
</dbReference>
<evidence type="ECO:0000313" key="3">
    <source>
        <dbReference type="Proteomes" id="UP000295601"/>
    </source>
</evidence>
<keyword evidence="3" id="KW-1185">Reference proteome</keyword>
<sequence length="161" mass="17031">MPARAWGTWRGSGQTLLALGAVVTFLILGLVGMHLHTDTPAPHLVQGAMNSASVSGSDASSTRTSGTDGVAAPAAGLPALADPAAHAMASDPDLARQGSISLELVTACMLALLITLVCAVRLLRLRRNLPRARQEPEIWRFVSAIPTRRRPLYLLFSISRT</sequence>
<accession>A0A4R6S8I5</accession>
<comment type="caution">
    <text evidence="2">The sequence shown here is derived from an EMBL/GenBank/DDBJ whole genome shotgun (WGS) entry which is preliminary data.</text>
</comment>
<keyword evidence="1" id="KW-1133">Transmembrane helix</keyword>
<reference evidence="2 3" key="1">
    <citation type="submission" date="2019-03" db="EMBL/GenBank/DDBJ databases">
        <title>Genomic analyses of the natural microbiome of Caenorhabditis elegans.</title>
        <authorList>
            <person name="Samuel B."/>
        </authorList>
    </citation>
    <scope>NUCLEOTIDE SEQUENCE [LARGE SCALE GENOMIC DNA]</scope>
    <source>
        <strain evidence="2 3">JUb18</strain>
    </source>
</reference>
<evidence type="ECO:0000256" key="1">
    <source>
        <dbReference type="SAM" id="Phobius"/>
    </source>
</evidence>
<keyword evidence="1" id="KW-0472">Membrane</keyword>
<dbReference type="RefSeq" id="WP_132201861.1">
    <property type="nucleotide sequence ID" value="NZ_CP080492.1"/>
</dbReference>
<protein>
    <submittedName>
        <fullName evidence="2">Uncharacterized protein</fullName>
    </submittedName>
</protein>
<feature type="transmembrane region" description="Helical" evidence="1">
    <location>
        <begin position="104"/>
        <end position="123"/>
    </location>
</feature>